<keyword evidence="3" id="KW-1185">Reference proteome</keyword>
<dbReference type="OrthoDB" id="693624at2"/>
<evidence type="ECO:0000313" key="3">
    <source>
        <dbReference type="Proteomes" id="UP000309872"/>
    </source>
</evidence>
<evidence type="ECO:0000313" key="2">
    <source>
        <dbReference type="EMBL" id="TJY64357.1"/>
    </source>
</evidence>
<dbReference type="InterPro" id="IPR007842">
    <property type="entry name" value="HEPN_dom"/>
</dbReference>
<organism evidence="2 3">
    <name type="scientific">Sphingobacterium alkalisoli</name>
    <dbReference type="NCBI Taxonomy" id="1874115"/>
    <lineage>
        <taxon>Bacteria</taxon>
        <taxon>Pseudomonadati</taxon>
        <taxon>Bacteroidota</taxon>
        <taxon>Sphingobacteriia</taxon>
        <taxon>Sphingobacteriales</taxon>
        <taxon>Sphingobacteriaceae</taxon>
        <taxon>Sphingobacterium</taxon>
    </lineage>
</organism>
<dbReference type="Gene3D" id="1.20.120.330">
    <property type="entry name" value="Nucleotidyltransferases domain 2"/>
    <property type="match status" value="1"/>
</dbReference>
<dbReference type="AlphaFoldDB" id="A0A4U0GYP8"/>
<dbReference type="SUPFAM" id="SSF81593">
    <property type="entry name" value="Nucleotidyltransferase substrate binding subunit/domain"/>
    <property type="match status" value="1"/>
</dbReference>
<sequence length="596" mass="68849">MIQNMCISLEKFIERLIQRIDVERIYQFAFPTDDGEQQLKPQLLLVVNPVKGMAPNALAPIVSLCMSDLEEEMSFEMIITGEWSNRLKQGSLYHTYASLPENLLYASKKKLNTIFEDKNLNGLLELAQYNYNQARGISDEFRAGVANFLDKEDYTQATFMLHQFVEARIKSFKTSVMGVKSTKGHSVEQLIKSVRGALPSLYDLFPYNEAQAELLRKLDQSYVKTLKWDQIDISKEEFEILLHKCEQIADDMDRRVAMMLACIVNYQDKKMVEQEKAAQDQVENKEAKTESYGSKQEGQPVKTLVCESFKDYPWLPEYTSDVNQLLEKIRKNHNPEQITMLNYHTGGFSGGSLFQQEQQEQVGAKVELYLVVIMNNTGPFHFKCMQVGVASAMVLYLNVSYIERKLAEGHRLVNTLWTRGRILRRKSTFKPKFDITEVDWEAIYEKEAKIVENAKVCMNNLYCMLNNSSTLMLDTALLLIRNLYEIGVNTYTRCKLGSRFLECSLGEQVDWSGAIDRKLIDFVYPHSEVQLARLRLIMGIRTVWWKCVDLGLSKTSKPEYTELAREVNHFFEKQLDKALVQLKQRAEQKKKEAISD</sequence>
<proteinExistence type="predicted"/>
<dbReference type="RefSeq" id="WP_136821417.1">
    <property type="nucleotide sequence ID" value="NZ_BMJX01000004.1"/>
</dbReference>
<protein>
    <submittedName>
        <fullName evidence="2">HEPN domain-containing protein</fullName>
    </submittedName>
</protein>
<feature type="domain" description="HEPN" evidence="1">
    <location>
        <begin position="144"/>
        <end position="250"/>
    </location>
</feature>
<dbReference type="Pfam" id="PF05168">
    <property type="entry name" value="HEPN"/>
    <property type="match status" value="1"/>
</dbReference>
<comment type="caution">
    <text evidence="2">The sequence shown here is derived from an EMBL/GenBank/DDBJ whole genome shotgun (WGS) entry which is preliminary data.</text>
</comment>
<accession>A0A4U0GYP8</accession>
<gene>
    <name evidence="2" type="ORF">FAZ19_14225</name>
</gene>
<dbReference type="Proteomes" id="UP000309872">
    <property type="component" value="Unassembled WGS sequence"/>
</dbReference>
<evidence type="ECO:0000259" key="1">
    <source>
        <dbReference type="Pfam" id="PF05168"/>
    </source>
</evidence>
<dbReference type="EMBL" id="SUKA01000004">
    <property type="protein sequence ID" value="TJY64357.1"/>
    <property type="molecule type" value="Genomic_DNA"/>
</dbReference>
<reference evidence="2 3" key="1">
    <citation type="submission" date="2019-04" db="EMBL/GenBank/DDBJ databases">
        <title>Sphingobacterium olei sp. nov., isolated from oil-contaminated soil.</title>
        <authorList>
            <person name="Liu B."/>
        </authorList>
    </citation>
    <scope>NUCLEOTIDE SEQUENCE [LARGE SCALE GENOMIC DNA]</scope>
    <source>
        <strain evidence="2 3">Y3L14</strain>
    </source>
</reference>
<name>A0A4U0GYP8_9SPHI</name>